<organism evidence="9 10">
    <name type="scientific">Halobacillus naozhouensis</name>
    <dbReference type="NCBI Taxonomy" id="554880"/>
    <lineage>
        <taxon>Bacteria</taxon>
        <taxon>Bacillati</taxon>
        <taxon>Bacillota</taxon>
        <taxon>Bacilli</taxon>
        <taxon>Bacillales</taxon>
        <taxon>Bacillaceae</taxon>
        <taxon>Halobacillus</taxon>
    </lineage>
</organism>
<keyword evidence="4 7" id="KW-1133">Transmembrane helix</keyword>
<dbReference type="Proteomes" id="UP001221597">
    <property type="component" value="Chromosome"/>
</dbReference>
<keyword evidence="9" id="KW-0282">Flagellum</keyword>
<evidence type="ECO:0000256" key="6">
    <source>
        <dbReference type="SAM" id="MobiDB-lite"/>
    </source>
</evidence>
<keyword evidence="9" id="KW-0966">Cell projection</keyword>
<evidence type="ECO:0000313" key="9">
    <source>
        <dbReference type="EMBL" id="WFT76748.1"/>
    </source>
</evidence>
<keyword evidence="10" id="KW-1185">Reference proteome</keyword>
<proteinExistence type="predicted"/>
<evidence type="ECO:0000256" key="4">
    <source>
        <dbReference type="ARBA" id="ARBA00022989"/>
    </source>
</evidence>
<evidence type="ECO:0000256" key="1">
    <source>
        <dbReference type="ARBA" id="ARBA00004236"/>
    </source>
</evidence>
<dbReference type="Pfam" id="PF04347">
    <property type="entry name" value="FliO"/>
    <property type="match status" value="1"/>
</dbReference>
<name>A0ABY8J5P7_9BACI</name>
<evidence type="ECO:0000256" key="2">
    <source>
        <dbReference type="ARBA" id="ARBA00022475"/>
    </source>
</evidence>
<feature type="compositionally biased region" description="Basic and acidic residues" evidence="6">
    <location>
        <begin position="208"/>
        <end position="220"/>
    </location>
</feature>
<accession>A0ABY8J5P7</accession>
<feature type="signal peptide" evidence="8">
    <location>
        <begin position="1"/>
        <end position="27"/>
    </location>
</feature>
<keyword evidence="9" id="KW-0969">Cilium</keyword>
<keyword evidence="5 7" id="KW-0472">Membrane</keyword>
<feature type="compositionally biased region" description="Polar residues" evidence="6">
    <location>
        <begin position="56"/>
        <end position="65"/>
    </location>
</feature>
<evidence type="ECO:0000256" key="7">
    <source>
        <dbReference type="SAM" id="Phobius"/>
    </source>
</evidence>
<reference evidence="9 10" key="1">
    <citation type="submission" date="2023-04" db="EMBL/GenBank/DDBJ databases">
        <title>Genome sequence of Halobacillus naozhouensis KACC 21980.</title>
        <authorList>
            <person name="Kim S."/>
            <person name="Heo J."/>
            <person name="Kwon S.-W."/>
        </authorList>
    </citation>
    <scope>NUCLEOTIDE SEQUENCE [LARGE SCALE GENOMIC DNA]</scope>
    <source>
        <strain evidence="9 10">KCTC 13234</strain>
    </source>
</reference>
<sequence>MITGIRRTCAIVIVMFLSLSLGYQVHALGPSVSECAKNPELEGCTPADPDSENDQNTDGAAVTDSGSDTSIVWNIIKLVFALLLVLALIYGLLKFFNKRSKSFTKNRTMENLGGLTLAPNKSLQAVRIGEQIFIVGVGDSVEVITEITEQSTRESFLHQENHDLVNKGISHLLKQNKGRTDDAAQSAVSPFKQLFEQQLNEMKNKRKNVTDKRKGVDPDE</sequence>
<keyword evidence="3 7" id="KW-0812">Transmembrane</keyword>
<dbReference type="InterPro" id="IPR022781">
    <property type="entry name" value="Flagellar_biosynth_FliO"/>
</dbReference>
<evidence type="ECO:0000256" key="8">
    <source>
        <dbReference type="SAM" id="SignalP"/>
    </source>
</evidence>
<comment type="subcellular location">
    <subcellularLocation>
        <location evidence="1">Cell membrane</location>
    </subcellularLocation>
</comment>
<gene>
    <name evidence="9" type="ORF">P9989_10465</name>
</gene>
<evidence type="ECO:0000256" key="5">
    <source>
        <dbReference type="ARBA" id="ARBA00023136"/>
    </source>
</evidence>
<feature type="transmembrane region" description="Helical" evidence="7">
    <location>
        <begin position="71"/>
        <end position="93"/>
    </location>
</feature>
<feature type="region of interest" description="Disordered" evidence="6">
    <location>
        <begin position="39"/>
        <end position="65"/>
    </location>
</feature>
<protein>
    <submittedName>
        <fullName evidence="9">Flagellar biosynthetic protein FliO</fullName>
    </submittedName>
</protein>
<keyword evidence="2" id="KW-1003">Cell membrane</keyword>
<evidence type="ECO:0000313" key="10">
    <source>
        <dbReference type="Proteomes" id="UP001221597"/>
    </source>
</evidence>
<dbReference type="RefSeq" id="WP_283078693.1">
    <property type="nucleotide sequence ID" value="NZ_CP121671.1"/>
</dbReference>
<keyword evidence="8" id="KW-0732">Signal</keyword>
<feature type="chain" id="PRO_5045229785" evidence="8">
    <location>
        <begin position="28"/>
        <end position="220"/>
    </location>
</feature>
<evidence type="ECO:0000256" key="3">
    <source>
        <dbReference type="ARBA" id="ARBA00022692"/>
    </source>
</evidence>
<dbReference type="EMBL" id="CP121671">
    <property type="protein sequence ID" value="WFT76748.1"/>
    <property type="molecule type" value="Genomic_DNA"/>
</dbReference>
<feature type="region of interest" description="Disordered" evidence="6">
    <location>
        <begin position="199"/>
        <end position="220"/>
    </location>
</feature>